<gene>
    <name evidence="1" type="ORF">KAM435_39050</name>
    <name evidence="2" type="ORF">KAM436_39170</name>
</gene>
<evidence type="ECO:0000313" key="4">
    <source>
        <dbReference type="Proteomes" id="UP000887228"/>
    </source>
</evidence>
<dbReference type="AlphaFoldDB" id="A0AA37CI56"/>
<evidence type="ECO:0000313" key="1">
    <source>
        <dbReference type="EMBL" id="GIZ90578.1"/>
    </source>
</evidence>
<comment type="caution">
    <text evidence="1">The sequence shown here is derived from an EMBL/GenBank/DDBJ whole genome shotgun (WGS) entry which is preliminary data.</text>
</comment>
<reference evidence="1 4" key="1">
    <citation type="submission" date="2021-07" db="EMBL/GenBank/DDBJ databases">
        <title>Whole genome sequencing of carbapenem-resistant Pseudomonas spp. isolated in Japan.</title>
        <authorList>
            <person name="Suzuki M."/>
            <person name="Maehana S."/>
            <person name="Kitasato H."/>
        </authorList>
    </citation>
    <scope>NUCLEOTIDE SEQUENCE</scope>
    <source>
        <strain evidence="1">KAM435</strain>
        <strain evidence="2 4">KAM436</strain>
    </source>
</reference>
<protein>
    <submittedName>
        <fullName evidence="1">Uncharacterized protein</fullName>
    </submittedName>
</protein>
<dbReference type="EMBL" id="BPMS01000028">
    <property type="protein sequence ID" value="GIZ90578.1"/>
    <property type="molecule type" value="Genomic_DNA"/>
</dbReference>
<dbReference type="EMBL" id="BPMT01000026">
    <property type="protein sequence ID" value="GIZ94949.1"/>
    <property type="molecule type" value="Genomic_DNA"/>
</dbReference>
<sequence>MCILRMQKLVYPERLSETPPLCGSGPAQSGGYQDRQMDANSEVDLPVIDTTPFLNSGQIVGRPQLPGRKASVESITGMAWGILSNAGLNLGQGAASHLVWSDLEVDLG</sequence>
<dbReference type="Proteomes" id="UP000887212">
    <property type="component" value="Unassembled WGS sequence"/>
</dbReference>
<proteinExistence type="predicted"/>
<evidence type="ECO:0000313" key="3">
    <source>
        <dbReference type="Proteomes" id="UP000887212"/>
    </source>
</evidence>
<accession>A0AA37CI56</accession>
<evidence type="ECO:0000313" key="2">
    <source>
        <dbReference type="EMBL" id="GIZ94949.1"/>
    </source>
</evidence>
<dbReference type="Proteomes" id="UP000887228">
    <property type="component" value="Unassembled WGS sequence"/>
</dbReference>
<organism evidence="1 3">
    <name type="scientific">Aquipseudomonas alcaligenes</name>
    <name type="common">Pseudomonas alcaligenes</name>
    <dbReference type="NCBI Taxonomy" id="43263"/>
    <lineage>
        <taxon>Bacteria</taxon>
        <taxon>Pseudomonadati</taxon>
        <taxon>Pseudomonadota</taxon>
        <taxon>Gammaproteobacteria</taxon>
        <taxon>Pseudomonadales</taxon>
        <taxon>Pseudomonadaceae</taxon>
        <taxon>Aquipseudomonas</taxon>
    </lineage>
</organism>
<name>A0AA37CI56_AQUAC</name>